<proteinExistence type="predicted"/>
<protein>
    <submittedName>
        <fullName evidence="1">Uncharacterized protein</fullName>
    </submittedName>
</protein>
<evidence type="ECO:0000313" key="1">
    <source>
        <dbReference type="EMBL" id="KAJ8716990.1"/>
    </source>
</evidence>
<keyword evidence="2" id="KW-1185">Reference proteome</keyword>
<comment type="caution">
    <text evidence="1">The sequence shown here is derived from an EMBL/GenBank/DDBJ whole genome shotgun (WGS) entry which is preliminary data.</text>
</comment>
<sequence length="653" mass="75578">MFSLYFLFILVPMLTALNDSDYHRMPPLYHLDNFEDCFDEPDAMFCYGEFALVSDEPSELLTMIQEFSANKLHYNHTLLRYGYCMKKTCNEFYNGSKTEVDLRLSFEACSNKTIYNKYKLKTRLTDELDCSKRDRDLPIDYIDIFVGGVCILIIIANIVGSLCDRYLDKGKERVGLRFLYCFSIFRNWKAFVKPPGEGRNPRFKTLNGIHGIRALSMCLVVITHSLACFILLLVNTQLIEEFFQFKIVNMFMNGPLIMQTFFIISSFLLVYIWLCDSETRPLSWSMLPQQIIGRWLRLTPPYALVVGLTGTWFPRLVSGGPLWEKIIYKEARDCRHYWWSHILYINNYLDRTNCMAQAWYMAADTQLYIFGVIIFLLCRTNLTRKVVLSLFFVVGIIVPMAHTYYHNLSGILVPYPETGLNIFVGDPTFEEVFSKGHTNLVGCIIGMGLGYIIYYWQKAGGDPKKFQKYRHLYWSMPFLGILVCFSGFVFFAGGPPLPAYVHVLYAGLQKPAFGLTMATTIAGLVIQFEGLYRPFMEWQPFVYISRLSYSAFLIHIPFIRTDIASILSLQRINIIEKVPKVLTITVGVFIAAFFFCLMIEMPFANLVRELLKKPRTKEQNKETAKETEKIEKENEKDLSETKIEEDGTIVVKM</sequence>
<accession>A0ACC2QKI4</accession>
<reference evidence="1" key="1">
    <citation type="submission" date="2023-03" db="EMBL/GenBank/DDBJ databases">
        <title>Chromosome-level genomes of two armyworms, Mythimna separata and Mythimna loreyi, provide insights into the biosynthesis and reception of sex pheromones.</title>
        <authorList>
            <person name="Zhao H."/>
        </authorList>
    </citation>
    <scope>NUCLEOTIDE SEQUENCE</scope>
    <source>
        <strain evidence="1">BeijingLab</strain>
    </source>
</reference>
<evidence type="ECO:0000313" key="2">
    <source>
        <dbReference type="Proteomes" id="UP001231649"/>
    </source>
</evidence>
<name>A0ACC2QKI4_9NEOP</name>
<dbReference type="Proteomes" id="UP001231649">
    <property type="component" value="Chromosome 18"/>
</dbReference>
<dbReference type="EMBL" id="CM056794">
    <property type="protein sequence ID" value="KAJ8716990.1"/>
    <property type="molecule type" value="Genomic_DNA"/>
</dbReference>
<organism evidence="1 2">
    <name type="scientific">Mythimna loreyi</name>
    <dbReference type="NCBI Taxonomy" id="667449"/>
    <lineage>
        <taxon>Eukaryota</taxon>
        <taxon>Metazoa</taxon>
        <taxon>Ecdysozoa</taxon>
        <taxon>Arthropoda</taxon>
        <taxon>Hexapoda</taxon>
        <taxon>Insecta</taxon>
        <taxon>Pterygota</taxon>
        <taxon>Neoptera</taxon>
        <taxon>Endopterygota</taxon>
        <taxon>Lepidoptera</taxon>
        <taxon>Glossata</taxon>
        <taxon>Ditrysia</taxon>
        <taxon>Noctuoidea</taxon>
        <taxon>Noctuidae</taxon>
        <taxon>Noctuinae</taxon>
        <taxon>Hadenini</taxon>
        <taxon>Mythimna</taxon>
    </lineage>
</organism>
<gene>
    <name evidence="1" type="ORF">PYW08_005389</name>
</gene>